<dbReference type="OrthoDB" id="3215905at2759"/>
<feature type="compositionally biased region" description="Basic residues" evidence="1">
    <location>
        <begin position="178"/>
        <end position="192"/>
    </location>
</feature>
<dbReference type="HOGENOM" id="CLU_1525339_0_0_1"/>
<sequence>MGDTSPPQSSSTMLPSPPSEMEAKYYYYGLHSKPVLVARSSTTPWEAPTGPEADWPCKELRVFGNHPLKEVWEGGLGLKFCGLLGSMKVQWTSIDLLRIGEAEEYLTPPARVVWIGVRPASLSGHDGVDVVTKCHNLLVEHDIVDVDVEIRESLVWPDYGELREPEGPRRAPREPHKIKQKRNQGWRRQREA</sequence>
<dbReference type="AlphaFoldDB" id="K5W917"/>
<dbReference type="STRING" id="650164.K5W917"/>
<accession>K5W917</accession>
<dbReference type="KEGG" id="pco:PHACADRAFT_209222"/>
<dbReference type="Proteomes" id="UP000008370">
    <property type="component" value="Unassembled WGS sequence"/>
</dbReference>
<feature type="compositionally biased region" description="Basic and acidic residues" evidence="1">
    <location>
        <begin position="161"/>
        <end position="177"/>
    </location>
</feature>
<name>K5W917_PHACS</name>
<protein>
    <submittedName>
        <fullName evidence="2">Uncharacterized protein</fullName>
    </submittedName>
</protein>
<dbReference type="GeneID" id="18912821"/>
<dbReference type="EMBL" id="JH930472">
    <property type="protein sequence ID" value="EKM55700.1"/>
    <property type="molecule type" value="Genomic_DNA"/>
</dbReference>
<proteinExistence type="predicted"/>
<dbReference type="InParanoid" id="K5W917"/>
<evidence type="ECO:0000313" key="3">
    <source>
        <dbReference type="Proteomes" id="UP000008370"/>
    </source>
</evidence>
<gene>
    <name evidence="2" type="ORF">PHACADRAFT_209222</name>
</gene>
<feature type="non-terminal residue" evidence="2">
    <location>
        <position position="1"/>
    </location>
</feature>
<feature type="region of interest" description="Disordered" evidence="1">
    <location>
        <begin position="161"/>
        <end position="192"/>
    </location>
</feature>
<organism evidence="2 3">
    <name type="scientific">Phanerochaete carnosa (strain HHB-10118-sp)</name>
    <name type="common">White-rot fungus</name>
    <name type="synonym">Peniophora carnosa</name>
    <dbReference type="NCBI Taxonomy" id="650164"/>
    <lineage>
        <taxon>Eukaryota</taxon>
        <taxon>Fungi</taxon>
        <taxon>Dikarya</taxon>
        <taxon>Basidiomycota</taxon>
        <taxon>Agaricomycotina</taxon>
        <taxon>Agaricomycetes</taxon>
        <taxon>Polyporales</taxon>
        <taxon>Phanerochaetaceae</taxon>
        <taxon>Phanerochaete</taxon>
    </lineage>
</organism>
<reference evidence="2 3" key="1">
    <citation type="journal article" date="2012" name="BMC Genomics">
        <title>Comparative genomics of the white-rot fungi, Phanerochaete carnosa and P. chrysosporium, to elucidate the genetic basis of the distinct wood types they colonize.</title>
        <authorList>
            <person name="Suzuki H."/>
            <person name="MacDonald J."/>
            <person name="Syed K."/>
            <person name="Salamov A."/>
            <person name="Hori C."/>
            <person name="Aerts A."/>
            <person name="Henrissat B."/>
            <person name="Wiebenga A."/>
            <person name="vanKuyk P.A."/>
            <person name="Barry K."/>
            <person name="Lindquist E."/>
            <person name="LaButti K."/>
            <person name="Lapidus A."/>
            <person name="Lucas S."/>
            <person name="Coutinho P."/>
            <person name="Gong Y."/>
            <person name="Samejima M."/>
            <person name="Mahadevan R."/>
            <person name="Abou-Zaid M."/>
            <person name="de Vries R.P."/>
            <person name="Igarashi K."/>
            <person name="Yadav J.S."/>
            <person name="Grigoriev I.V."/>
            <person name="Master E.R."/>
        </authorList>
    </citation>
    <scope>NUCLEOTIDE SEQUENCE [LARGE SCALE GENOMIC DNA]</scope>
    <source>
        <strain evidence="2 3">HHB-10118-sp</strain>
    </source>
</reference>
<keyword evidence="3" id="KW-1185">Reference proteome</keyword>
<evidence type="ECO:0000313" key="2">
    <source>
        <dbReference type="EMBL" id="EKM55700.1"/>
    </source>
</evidence>
<dbReference type="RefSeq" id="XP_007396019.1">
    <property type="nucleotide sequence ID" value="XM_007395957.1"/>
</dbReference>
<evidence type="ECO:0000256" key="1">
    <source>
        <dbReference type="SAM" id="MobiDB-lite"/>
    </source>
</evidence>